<comment type="caution">
    <text evidence="1">The sequence shown here is derived from an EMBL/GenBank/DDBJ whole genome shotgun (WGS) entry which is preliminary data.</text>
</comment>
<keyword evidence="1" id="KW-0808">Transferase</keyword>
<gene>
    <name evidence="1" type="ORF">CUJ86_00550</name>
</gene>
<dbReference type="SUPFAM" id="SSF54197">
    <property type="entry name" value="HIT-like"/>
    <property type="match status" value="1"/>
</dbReference>
<dbReference type="EMBL" id="PGCL01000001">
    <property type="protein sequence ID" value="TAJ45274.1"/>
    <property type="molecule type" value="Genomic_DNA"/>
</dbReference>
<reference evidence="1 2" key="1">
    <citation type="submission" date="2017-11" db="EMBL/GenBank/DDBJ databases">
        <title>Isolation and Characterization of Methanofollis Species from Methane Seep Offshore SW Taiwan.</title>
        <authorList>
            <person name="Teng N.-H."/>
            <person name="Lai M.-C."/>
            <person name="Chen S.-C."/>
        </authorList>
    </citation>
    <scope>NUCLEOTIDE SEQUENCE [LARGE SCALE GENOMIC DNA]</scope>
    <source>
        <strain evidence="1 2">FWC-SCC2</strain>
    </source>
</reference>
<protein>
    <submittedName>
        <fullName evidence="1">Galactose-1-phosphate uridylyltransferase</fullName>
    </submittedName>
</protein>
<name>A0A483CSF6_9EURY</name>
<dbReference type="RefSeq" id="WP_130645620.1">
    <property type="nucleotide sequence ID" value="NZ_PGCL01000001.1"/>
</dbReference>
<dbReference type="OrthoDB" id="7650at2157"/>
<dbReference type="InterPro" id="IPR036265">
    <property type="entry name" value="HIT-like_sf"/>
</dbReference>
<organism evidence="1 2">
    <name type="scientific">Methanofollis fontis</name>
    <dbReference type="NCBI Taxonomy" id="2052832"/>
    <lineage>
        <taxon>Archaea</taxon>
        <taxon>Methanobacteriati</taxon>
        <taxon>Methanobacteriota</taxon>
        <taxon>Stenosarchaea group</taxon>
        <taxon>Methanomicrobia</taxon>
        <taxon>Methanomicrobiales</taxon>
        <taxon>Methanomicrobiaceae</taxon>
        <taxon>Methanofollis</taxon>
    </lineage>
</organism>
<keyword evidence="1" id="KW-0548">Nucleotidyltransferase</keyword>
<evidence type="ECO:0000313" key="2">
    <source>
        <dbReference type="Proteomes" id="UP000292580"/>
    </source>
</evidence>
<dbReference type="Proteomes" id="UP000292580">
    <property type="component" value="Unassembled WGS sequence"/>
</dbReference>
<keyword evidence="2" id="KW-1185">Reference proteome</keyword>
<dbReference type="AlphaFoldDB" id="A0A483CSF6"/>
<dbReference type="GO" id="GO:0016779">
    <property type="term" value="F:nucleotidyltransferase activity"/>
    <property type="evidence" value="ECO:0007669"/>
    <property type="project" value="UniProtKB-KW"/>
</dbReference>
<sequence length="308" mass="34282">MFSVEHYVDGRLQIRREHLTGIRCRISPERIRRNISSEYHPPATDETCPFCPGRIERETPTFPDGTRIRCGKSLTFPNLYPFAPCHTVTVITPEHSTTTFTAGEIRDALTGQVRSLIPAGGYPSINWNLLPSAGASMVHPHLQGIAGPEPTWLTGRYIDGSRRYLSQSGRTFRDDHVDAEAASDRLLFEDGAILWAASPVPIGEYEVRGYLPAASLEGAVPHIPALSRGIVRVTEFYHALGVYAFNMAIHFDRQGDENGFGAFCSIIARMNPNPESRNDSAFMERLHLEPVVLTLPEDLGRAFRDHTV</sequence>
<proteinExistence type="predicted"/>
<accession>A0A483CSF6</accession>
<evidence type="ECO:0000313" key="1">
    <source>
        <dbReference type="EMBL" id="TAJ45274.1"/>
    </source>
</evidence>
<dbReference type="Gene3D" id="3.30.428.10">
    <property type="entry name" value="HIT-like"/>
    <property type="match status" value="1"/>
</dbReference>